<dbReference type="Pfam" id="PF09180">
    <property type="entry name" value="ProRS-C_1"/>
    <property type="match status" value="1"/>
</dbReference>
<dbReference type="Gene3D" id="3.30.110.30">
    <property type="entry name" value="C-terminal domain of ProRS"/>
    <property type="match status" value="1"/>
</dbReference>
<dbReference type="RefSeq" id="WP_256547256.1">
    <property type="nucleotide sequence ID" value="NZ_CP101809.1"/>
</dbReference>
<dbReference type="InterPro" id="IPR017449">
    <property type="entry name" value="Pro-tRNA_synth_II"/>
</dbReference>
<comment type="function">
    <text evidence="8">Catalyzes the attachment of proline to tRNA(Pro) in a two-step reaction: proline is first activated by ATP to form Pro-AMP and then transferred to the acceptor end of tRNA(Pro).</text>
</comment>
<dbReference type="InterPro" id="IPR016061">
    <property type="entry name" value="Pro-tRNA_ligase_II_C"/>
</dbReference>
<dbReference type="GO" id="GO:0004827">
    <property type="term" value="F:proline-tRNA ligase activity"/>
    <property type="evidence" value="ECO:0007669"/>
    <property type="project" value="UniProtKB-EC"/>
</dbReference>
<comment type="subcellular location">
    <subcellularLocation>
        <location evidence="8">Cytoplasm</location>
    </subcellularLocation>
</comment>
<comment type="domain">
    <text evidence="8">Consists of three domains: the N-terminal catalytic domain, the anticodon-binding domain and the C-terminal extension.</text>
</comment>
<dbReference type="InterPro" id="IPR036621">
    <property type="entry name" value="Anticodon-bd_dom_sf"/>
</dbReference>
<protein>
    <recommendedName>
        <fullName evidence="8">Proline--tRNA ligase</fullName>
        <ecNumber evidence="8">6.1.1.15</ecNumber>
    </recommendedName>
    <alternativeName>
        <fullName evidence="8">Prolyl-tRNA synthetase</fullName>
        <shortName evidence="8">ProRS</shortName>
    </alternativeName>
</protein>
<evidence type="ECO:0000256" key="1">
    <source>
        <dbReference type="ARBA" id="ARBA00022490"/>
    </source>
</evidence>
<dbReference type="NCBIfam" id="TIGR00408">
    <property type="entry name" value="proS_fam_I"/>
    <property type="match status" value="1"/>
</dbReference>
<dbReference type="Gene3D" id="3.30.930.10">
    <property type="entry name" value="Bira Bifunctional Protein, Domain 2"/>
    <property type="match status" value="1"/>
</dbReference>
<accession>A0ABU0LZD6</accession>
<keyword evidence="3 8" id="KW-0547">Nucleotide-binding</keyword>
<comment type="subunit">
    <text evidence="8">Homodimer.</text>
</comment>
<evidence type="ECO:0000256" key="2">
    <source>
        <dbReference type="ARBA" id="ARBA00022598"/>
    </source>
</evidence>
<evidence type="ECO:0000313" key="10">
    <source>
        <dbReference type="EMBL" id="MDQ0514052.1"/>
    </source>
</evidence>
<dbReference type="InterPro" id="IPR004154">
    <property type="entry name" value="Anticodon-bd"/>
</dbReference>
<dbReference type="EMBL" id="JAUSWO010000001">
    <property type="protein sequence ID" value="MDQ0514052.1"/>
    <property type="molecule type" value="Genomic_DNA"/>
</dbReference>
<dbReference type="PANTHER" id="PTHR43382">
    <property type="entry name" value="PROLYL-TRNA SYNTHETASE"/>
    <property type="match status" value="1"/>
</dbReference>
<dbReference type="SUPFAM" id="SSF64586">
    <property type="entry name" value="C-terminal domain of ProRS"/>
    <property type="match status" value="1"/>
</dbReference>
<dbReference type="PANTHER" id="PTHR43382:SF2">
    <property type="entry name" value="BIFUNCTIONAL GLUTAMATE_PROLINE--TRNA LIGASE"/>
    <property type="match status" value="1"/>
</dbReference>
<dbReference type="EC" id="6.1.1.15" evidence="8"/>
<dbReference type="InterPro" id="IPR006195">
    <property type="entry name" value="aa-tRNA-synth_II"/>
</dbReference>
<dbReference type="SMART" id="SM00946">
    <property type="entry name" value="ProRS-C_1"/>
    <property type="match status" value="1"/>
</dbReference>
<keyword evidence="1 8" id="KW-0963">Cytoplasm</keyword>
<dbReference type="SUPFAM" id="SSF55681">
    <property type="entry name" value="Class II aaRS and biotin synthetases"/>
    <property type="match status" value="1"/>
</dbReference>
<evidence type="ECO:0000256" key="5">
    <source>
        <dbReference type="ARBA" id="ARBA00022917"/>
    </source>
</evidence>
<comment type="similarity">
    <text evidence="8">Belongs to the class-II aminoacyl-tRNA synthetase family. ProS type 3 subfamily.</text>
</comment>
<reference evidence="10" key="1">
    <citation type="submission" date="2023-07" db="EMBL/GenBank/DDBJ databases">
        <title>Genomic Encyclopedia of Type Strains, Phase IV (KMG-IV): sequencing the most valuable type-strain genomes for metagenomic binning, comparative biology and taxonomic classification.</title>
        <authorList>
            <person name="Goeker M."/>
        </authorList>
    </citation>
    <scope>NUCLEOTIDE SEQUENCE [LARGE SCALE GENOMIC DNA]</scope>
    <source>
        <strain evidence="10">DSM 21204</strain>
    </source>
</reference>
<gene>
    <name evidence="8" type="primary">proS</name>
    <name evidence="10" type="ORF">J2Z62_000490</name>
</gene>
<dbReference type="PRINTS" id="PR01046">
    <property type="entry name" value="TRNASYNTHPRO"/>
</dbReference>
<name>A0ABU0LZD6_9BACT</name>
<dbReference type="Proteomes" id="UP001240643">
    <property type="component" value="Unassembled WGS sequence"/>
</dbReference>
<keyword evidence="4 8" id="KW-0067">ATP-binding</keyword>
<keyword evidence="5 8" id="KW-0648">Protein biosynthesis</keyword>
<proteinExistence type="inferred from homology"/>
<dbReference type="Pfam" id="PF00587">
    <property type="entry name" value="tRNA-synt_2b"/>
    <property type="match status" value="1"/>
</dbReference>
<dbReference type="Pfam" id="PF03129">
    <property type="entry name" value="HGTP_anticodon"/>
    <property type="match status" value="1"/>
</dbReference>
<comment type="catalytic activity">
    <reaction evidence="7 8">
        <text>tRNA(Pro) + L-proline + ATP = L-prolyl-tRNA(Pro) + AMP + diphosphate</text>
        <dbReference type="Rhea" id="RHEA:14305"/>
        <dbReference type="Rhea" id="RHEA-COMP:9700"/>
        <dbReference type="Rhea" id="RHEA-COMP:9702"/>
        <dbReference type="ChEBI" id="CHEBI:30616"/>
        <dbReference type="ChEBI" id="CHEBI:33019"/>
        <dbReference type="ChEBI" id="CHEBI:60039"/>
        <dbReference type="ChEBI" id="CHEBI:78442"/>
        <dbReference type="ChEBI" id="CHEBI:78532"/>
        <dbReference type="ChEBI" id="CHEBI:456215"/>
        <dbReference type="EC" id="6.1.1.15"/>
    </reaction>
</comment>
<evidence type="ECO:0000256" key="4">
    <source>
        <dbReference type="ARBA" id="ARBA00022840"/>
    </source>
</evidence>
<dbReference type="InterPro" id="IPR002316">
    <property type="entry name" value="Pro-tRNA-ligase_IIa"/>
</dbReference>
<dbReference type="SUPFAM" id="SSF52954">
    <property type="entry name" value="Class II aaRS ABD-related"/>
    <property type="match status" value="1"/>
</dbReference>
<evidence type="ECO:0000259" key="9">
    <source>
        <dbReference type="PROSITE" id="PS50862"/>
    </source>
</evidence>
<organism evidence="10 11">
    <name type="scientific">Mycoplasmoides fastidiosum</name>
    <dbReference type="NCBI Taxonomy" id="92758"/>
    <lineage>
        <taxon>Bacteria</taxon>
        <taxon>Bacillati</taxon>
        <taxon>Mycoplasmatota</taxon>
        <taxon>Mycoplasmoidales</taxon>
        <taxon>Mycoplasmoidaceae</taxon>
        <taxon>Mycoplasmoides</taxon>
    </lineage>
</organism>
<sequence length="480" mass="55111">MNQSRIKNQAEDFSGWYESVVENAKLAQPGLVKGTILILPHAWAIWEQIQFFINQKFQQLGISNVGFPSFLTHESLAKEKDHVAGFAPELFLVYKSKTDHSHSVILRPTSEITFCHYFKTNLQSYNQLPMQVNQWCNVFRAEKNTKAFLRTSEFYWQELHTIHATATEAHQMVADVFNIYQECLRDYLNIGFLAGQKTILEKFAGADATYTLESFMPDGQMLQSCTAHYLGTNFTKPFEITFNSQNNEKTFPFQTSAGISTRILGAIIMSHGDNFGLVLPFDVAPHQIAVLNLVKNSDEQSQQFLNQLNNLLKNYRVKTDHSNKSFGFKIQTQELLGTPFSLVVGQKEIAENQVVVIDRLDREKTIVPLTELNEWLLQKIQWYKTEMYNRSYRRLVNAVVECQNWEQVITTVKAGKIALAPWFNDKNNEENFKAAQTGFSIRCIKNPLENNATTVNSEVQIPCVFSQQPANCWVYFARSY</sequence>
<dbReference type="InterPro" id="IPR045864">
    <property type="entry name" value="aa-tRNA-synth_II/BPL/LPL"/>
</dbReference>
<keyword evidence="2 8" id="KW-0436">Ligase</keyword>
<keyword evidence="6 8" id="KW-0030">Aminoacyl-tRNA synthetase</keyword>
<dbReference type="HAMAP" id="MF_01571">
    <property type="entry name" value="Pro_tRNA_synth_type3"/>
    <property type="match status" value="1"/>
</dbReference>
<evidence type="ECO:0000256" key="3">
    <source>
        <dbReference type="ARBA" id="ARBA00022741"/>
    </source>
</evidence>
<evidence type="ECO:0000256" key="7">
    <source>
        <dbReference type="ARBA" id="ARBA00047671"/>
    </source>
</evidence>
<dbReference type="PROSITE" id="PS50862">
    <property type="entry name" value="AA_TRNA_LIGASE_II"/>
    <property type="match status" value="1"/>
</dbReference>
<dbReference type="InterPro" id="IPR004499">
    <property type="entry name" value="Pro-tRNA-ligase_IIa_arc-type"/>
</dbReference>
<dbReference type="Gene3D" id="3.40.50.800">
    <property type="entry name" value="Anticodon-binding domain"/>
    <property type="match status" value="1"/>
</dbReference>
<comment type="caution">
    <text evidence="10">The sequence shown here is derived from an EMBL/GenBank/DDBJ whole genome shotgun (WGS) entry which is preliminary data.</text>
</comment>
<evidence type="ECO:0000256" key="8">
    <source>
        <dbReference type="HAMAP-Rule" id="MF_01571"/>
    </source>
</evidence>
<evidence type="ECO:0000313" key="11">
    <source>
        <dbReference type="Proteomes" id="UP001240643"/>
    </source>
</evidence>
<keyword evidence="11" id="KW-1185">Reference proteome</keyword>
<evidence type="ECO:0000256" key="6">
    <source>
        <dbReference type="ARBA" id="ARBA00023146"/>
    </source>
</evidence>
<dbReference type="InterPro" id="IPR002314">
    <property type="entry name" value="aa-tRNA-synt_IIb"/>
</dbReference>
<feature type="domain" description="Aminoacyl-transfer RNA synthetases class-II family profile" evidence="9">
    <location>
        <begin position="34"/>
        <end position="280"/>
    </location>
</feature>